<dbReference type="PANTHER" id="PTHR47947">
    <property type="entry name" value="CYTOCHROME P450 82C3-RELATED"/>
    <property type="match status" value="1"/>
</dbReference>
<keyword evidence="2" id="KW-0479">Metal-binding</keyword>
<keyword evidence="1" id="KW-0349">Heme</keyword>
<keyword evidence="3" id="KW-0560">Oxidoreductase</keyword>
<dbReference type="GO" id="GO:0020037">
    <property type="term" value="F:heme binding"/>
    <property type="evidence" value="ECO:0007669"/>
    <property type="project" value="InterPro"/>
</dbReference>
<dbReference type="InterPro" id="IPR036396">
    <property type="entry name" value="Cyt_P450_sf"/>
</dbReference>
<dbReference type="AlphaFoldDB" id="A0A6A6MB70"/>
<dbReference type="SUPFAM" id="SSF48264">
    <property type="entry name" value="Cytochrome P450"/>
    <property type="match status" value="1"/>
</dbReference>
<keyword evidence="4" id="KW-0408">Iron</keyword>
<dbReference type="InterPro" id="IPR050651">
    <property type="entry name" value="Plant_Cytochrome_P450_Monoox"/>
</dbReference>
<dbReference type="EMBL" id="JAAGAX010000006">
    <property type="protein sequence ID" value="KAF2309745.1"/>
    <property type="molecule type" value="Genomic_DNA"/>
</dbReference>
<keyword evidence="5" id="KW-0503">Monooxygenase</keyword>
<dbReference type="GO" id="GO:0005506">
    <property type="term" value="F:iron ion binding"/>
    <property type="evidence" value="ECO:0007669"/>
    <property type="project" value="InterPro"/>
</dbReference>
<proteinExistence type="predicted"/>
<evidence type="ECO:0008006" key="8">
    <source>
        <dbReference type="Google" id="ProtNLM"/>
    </source>
</evidence>
<gene>
    <name evidence="6" type="ORF">GH714_004917</name>
</gene>
<dbReference type="InterPro" id="IPR001128">
    <property type="entry name" value="Cyt_P450"/>
</dbReference>
<dbReference type="Proteomes" id="UP000467840">
    <property type="component" value="Chromosome 14"/>
</dbReference>
<dbReference type="GO" id="GO:0016705">
    <property type="term" value="F:oxidoreductase activity, acting on paired donors, with incorporation or reduction of molecular oxygen"/>
    <property type="evidence" value="ECO:0007669"/>
    <property type="project" value="InterPro"/>
</dbReference>
<sequence>MIAGKHYYGKDVMDQEGELFQDIIKEIEALFGSTNLNDHFPVPQWGITKDRLEKRMLRLRKKMGRFLQNLNEEHWKACNDSSSSANLSDDGLYRGWSGQASDRSNIRGDLVLLPEIVGEIEISSPNKIQLIRNLPPSPLDLPIIGHLYLLKEPVHRTLHQLSEKHGHILFLKFGARNVPVVSSPTAVEECFTKNDIIFANRPQLLAGKHLNYNYTTIGLSSYGDHWRNLRRLTTIELFSTSRLATFSGIREQEVRQLLKQLFQDSSTSSIRVKLGTRLVDISFNSMLRMIAGDVKDE</sequence>
<evidence type="ECO:0000256" key="2">
    <source>
        <dbReference type="ARBA" id="ARBA00022723"/>
    </source>
</evidence>
<dbReference type="Gene3D" id="1.10.630.10">
    <property type="entry name" value="Cytochrome P450"/>
    <property type="match status" value="1"/>
</dbReference>
<dbReference type="PANTHER" id="PTHR47947:SF20">
    <property type="entry name" value="CYTOCHROME P450 FAMILY PROTEIN"/>
    <property type="match status" value="1"/>
</dbReference>
<keyword evidence="7" id="KW-1185">Reference proteome</keyword>
<evidence type="ECO:0000256" key="5">
    <source>
        <dbReference type="ARBA" id="ARBA00023033"/>
    </source>
</evidence>
<dbReference type="GO" id="GO:0004497">
    <property type="term" value="F:monooxygenase activity"/>
    <property type="evidence" value="ECO:0007669"/>
    <property type="project" value="UniProtKB-KW"/>
</dbReference>
<comment type="caution">
    <text evidence="6">The sequence shown here is derived from an EMBL/GenBank/DDBJ whole genome shotgun (WGS) entry which is preliminary data.</text>
</comment>
<name>A0A6A6MB70_HEVBR</name>
<accession>A0A6A6MB70</accession>
<evidence type="ECO:0000313" key="7">
    <source>
        <dbReference type="Proteomes" id="UP000467840"/>
    </source>
</evidence>
<dbReference type="Pfam" id="PF00067">
    <property type="entry name" value="p450"/>
    <property type="match status" value="1"/>
</dbReference>
<reference evidence="6 7" key="1">
    <citation type="journal article" date="2020" name="Mol. Plant">
        <title>The Chromosome-Based Rubber Tree Genome Provides New Insights into Spurge Genome Evolution and Rubber Biosynthesis.</title>
        <authorList>
            <person name="Liu J."/>
            <person name="Shi C."/>
            <person name="Shi C.C."/>
            <person name="Li W."/>
            <person name="Zhang Q.J."/>
            <person name="Zhang Y."/>
            <person name="Li K."/>
            <person name="Lu H.F."/>
            <person name="Shi C."/>
            <person name="Zhu S.T."/>
            <person name="Xiao Z.Y."/>
            <person name="Nan H."/>
            <person name="Yue Y."/>
            <person name="Zhu X.G."/>
            <person name="Wu Y."/>
            <person name="Hong X.N."/>
            <person name="Fan G.Y."/>
            <person name="Tong Y."/>
            <person name="Zhang D."/>
            <person name="Mao C.L."/>
            <person name="Liu Y.L."/>
            <person name="Hao S.J."/>
            <person name="Liu W.Q."/>
            <person name="Lv M.Q."/>
            <person name="Zhang H.B."/>
            <person name="Liu Y."/>
            <person name="Hu-Tang G.R."/>
            <person name="Wang J.P."/>
            <person name="Wang J.H."/>
            <person name="Sun Y.H."/>
            <person name="Ni S.B."/>
            <person name="Chen W.B."/>
            <person name="Zhang X.C."/>
            <person name="Jiao Y.N."/>
            <person name="Eichler E.E."/>
            <person name="Li G.H."/>
            <person name="Liu X."/>
            <person name="Gao L.Z."/>
        </authorList>
    </citation>
    <scope>NUCLEOTIDE SEQUENCE [LARGE SCALE GENOMIC DNA]</scope>
    <source>
        <strain evidence="7">cv. GT1</strain>
        <tissue evidence="6">Leaf</tissue>
    </source>
</reference>
<evidence type="ECO:0000256" key="1">
    <source>
        <dbReference type="ARBA" id="ARBA00022617"/>
    </source>
</evidence>
<organism evidence="6 7">
    <name type="scientific">Hevea brasiliensis</name>
    <name type="common">Para rubber tree</name>
    <name type="synonym">Siphonia brasiliensis</name>
    <dbReference type="NCBI Taxonomy" id="3981"/>
    <lineage>
        <taxon>Eukaryota</taxon>
        <taxon>Viridiplantae</taxon>
        <taxon>Streptophyta</taxon>
        <taxon>Embryophyta</taxon>
        <taxon>Tracheophyta</taxon>
        <taxon>Spermatophyta</taxon>
        <taxon>Magnoliopsida</taxon>
        <taxon>eudicotyledons</taxon>
        <taxon>Gunneridae</taxon>
        <taxon>Pentapetalae</taxon>
        <taxon>rosids</taxon>
        <taxon>fabids</taxon>
        <taxon>Malpighiales</taxon>
        <taxon>Euphorbiaceae</taxon>
        <taxon>Crotonoideae</taxon>
        <taxon>Micrandreae</taxon>
        <taxon>Hevea</taxon>
    </lineage>
</organism>
<evidence type="ECO:0000256" key="4">
    <source>
        <dbReference type="ARBA" id="ARBA00023004"/>
    </source>
</evidence>
<protein>
    <recommendedName>
        <fullName evidence="8">Cytochrome P450</fullName>
    </recommendedName>
</protein>
<evidence type="ECO:0000313" key="6">
    <source>
        <dbReference type="EMBL" id="KAF2309745.1"/>
    </source>
</evidence>
<evidence type="ECO:0000256" key="3">
    <source>
        <dbReference type="ARBA" id="ARBA00023002"/>
    </source>
</evidence>